<reference evidence="3 4" key="1">
    <citation type="journal article" date="2024" name="BMC Genomics">
        <title>De novo assembly and annotation of Popillia japonica's genome with initial clues to its potential as an invasive pest.</title>
        <authorList>
            <person name="Cucini C."/>
            <person name="Boschi S."/>
            <person name="Funari R."/>
            <person name="Cardaioli E."/>
            <person name="Iannotti N."/>
            <person name="Marturano G."/>
            <person name="Paoli F."/>
            <person name="Bruttini M."/>
            <person name="Carapelli A."/>
            <person name="Frati F."/>
            <person name="Nardi F."/>
        </authorList>
    </citation>
    <scope>NUCLEOTIDE SEQUENCE [LARGE SCALE GENOMIC DNA]</scope>
    <source>
        <strain evidence="3">DMR45628</strain>
    </source>
</reference>
<dbReference type="Pfam" id="PF12697">
    <property type="entry name" value="Abhydrolase_6"/>
    <property type="match status" value="1"/>
</dbReference>
<dbReference type="Gene3D" id="3.40.50.1820">
    <property type="entry name" value="alpha/beta hydrolase"/>
    <property type="match status" value="1"/>
</dbReference>
<keyword evidence="3" id="KW-0378">Hydrolase</keyword>
<proteinExistence type="predicted"/>
<feature type="domain" description="AB hydrolase-1" evidence="2">
    <location>
        <begin position="130"/>
        <end position="267"/>
    </location>
</feature>
<keyword evidence="1" id="KW-0472">Membrane</keyword>
<dbReference type="Proteomes" id="UP001458880">
    <property type="component" value="Unassembled WGS sequence"/>
</dbReference>
<dbReference type="PANTHER" id="PTHR12277:SF194">
    <property type="entry name" value="FI04476P"/>
    <property type="match status" value="1"/>
</dbReference>
<keyword evidence="1" id="KW-0812">Transmembrane</keyword>
<gene>
    <name evidence="3" type="ORF">QE152_g12729</name>
</gene>
<dbReference type="GO" id="GO:0052651">
    <property type="term" value="P:monoacylglycerol catabolic process"/>
    <property type="evidence" value="ECO:0007669"/>
    <property type="project" value="TreeGrafter"/>
</dbReference>
<evidence type="ECO:0000256" key="1">
    <source>
        <dbReference type="SAM" id="Phobius"/>
    </source>
</evidence>
<dbReference type="SUPFAM" id="SSF53474">
    <property type="entry name" value="alpha/beta-Hydrolases"/>
    <property type="match status" value="1"/>
</dbReference>
<dbReference type="GO" id="GO:0004622">
    <property type="term" value="F:phosphatidylcholine lysophospholipase activity"/>
    <property type="evidence" value="ECO:0007669"/>
    <property type="project" value="TreeGrafter"/>
</dbReference>
<feature type="transmembrane region" description="Helical" evidence="1">
    <location>
        <begin position="20"/>
        <end position="49"/>
    </location>
</feature>
<dbReference type="EMBL" id="JASPKY010000117">
    <property type="protein sequence ID" value="KAK9736220.1"/>
    <property type="molecule type" value="Genomic_DNA"/>
</dbReference>
<evidence type="ECO:0000313" key="3">
    <source>
        <dbReference type="EMBL" id="KAK9736220.1"/>
    </source>
</evidence>
<dbReference type="PANTHER" id="PTHR12277">
    <property type="entry name" value="ALPHA/BETA HYDROLASE DOMAIN-CONTAINING PROTEIN"/>
    <property type="match status" value="1"/>
</dbReference>
<keyword evidence="4" id="KW-1185">Reference proteome</keyword>
<keyword evidence="1" id="KW-1133">Transmembrane helix</keyword>
<accession>A0AAW1LII4</accession>
<dbReference type="GO" id="GO:0047372">
    <property type="term" value="F:monoacylglycerol lipase activity"/>
    <property type="evidence" value="ECO:0007669"/>
    <property type="project" value="TreeGrafter"/>
</dbReference>
<dbReference type="GO" id="GO:0006660">
    <property type="term" value="P:phosphatidylserine catabolic process"/>
    <property type="evidence" value="ECO:0007669"/>
    <property type="project" value="TreeGrafter"/>
</dbReference>
<comment type="caution">
    <text evidence="3">The sequence shown here is derived from an EMBL/GenBank/DDBJ whole genome shotgun (WGS) entry which is preliminary data.</text>
</comment>
<sequence length="363" mass="42033">MNENAESTNMKHMRVKKAVYIATICLVVLFLLIVIVLYVVIPIVFMLSFSVQENLMFTRFGLSRDRERFDLNLTGLRNFYVTVTDRDTNKRLSLGVWQLLPWDVVDKNEKNLTNIDYDEVLANGTYPVLLHFHGTGETRRDGFMMFLTLRLFFHVIAFDYRGYGDSSDGLMTETAVVEDCKQMYQWLRSKTKAKIYIWGRSLGASLGLRTAAESSQDGIIPAGVVVESAFTTMREEIPVHPFGQIYKWLPWLEATILRPLEENGFFFNNSKHIVQVPAPVMMFHAEDDSVIPIRLGQKLHQIAKNRNNTLGRVVFHQIPKEFNCDHYALYLYPDLPVFILNFLDMSVTKHLTNLEMKYVLPNW</sequence>
<dbReference type="InterPro" id="IPR000073">
    <property type="entry name" value="AB_hydrolase_1"/>
</dbReference>
<dbReference type="InterPro" id="IPR029058">
    <property type="entry name" value="AB_hydrolase_fold"/>
</dbReference>
<protein>
    <submittedName>
        <fullName evidence="3">Alpha/beta hydrolase fold</fullName>
    </submittedName>
</protein>
<dbReference type="AlphaFoldDB" id="A0AAW1LII4"/>
<name>A0AAW1LII4_POPJA</name>
<evidence type="ECO:0000259" key="2">
    <source>
        <dbReference type="Pfam" id="PF12697"/>
    </source>
</evidence>
<organism evidence="3 4">
    <name type="scientific">Popillia japonica</name>
    <name type="common">Japanese beetle</name>
    <dbReference type="NCBI Taxonomy" id="7064"/>
    <lineage>
        <taxon>Eukaryota</taxon>
        <taxon>Metazoa</taxon>
        <taxon>Ecdysozoa</taxon>
        <taxon>Arthropoda</taxon>
        <taxon>Hexapoda</taxon>
        <taxon>Insecta</taxon>
        <taxon>Pterygota</taxon>
        <taxon>Neoptera</taxon>
        <taxon>Endopterygota</taxon>
        <taxon>Coleoptera</taxon>
        <taxon>Polyphaga</taxon>
        <taxon>Scarabaeiformia</taxon>
        <taxon>Scarabaeidae</taxon>
        <taxon>Rutelinae</taxon>
        <taxon>Popillia</taxon>
    </lineage>
</organism>
<dbReference type="GO" id="GO:0005789">
    <property type="term" value="C:endoplasmic reticulum membrane"/>
    <property type="evidence" value="ECO:0007669"/>
    <property type="project" value="TreeGrafter"/>
</dbReference>
<evidence type="ECO:0000313" key="4">
    <source>
        <dbReference type="Proteomes" id="UP001458880"/>
    </source>
</evidence>